<accession>A0A0N4V2V6</accession>
<keyword evidence="2" id="KW-1185">Reference proteome</keyword>
<dbReference type="AlphaFoldDB" id="A0A0N4V2V6"/>
<gene>
    <name evidence="1" type="ORF">EVEC_LOCUS4063</name>
</gene>
<proteinExistence type="predicted"/>
<evidence type="ECO:0000313" key="1">
    <source>
        <dbReference type="EMBL" id="VDD89312.1"/>
    </source>
</evidence>
<evidence type="ECO:0000313" key="3">
    <source>
        <dbReference type="WBParaSite" id="EVEC_0000435501-mRNA-1"/>
    </source>
</evidence>
<protein>
    <submittedName>
        <fullName evidence="1 3">Uncharacterized protein</fullName>
    </submittedName>
</protein>
<sequence>MEDALEYISGKPQSWFENKVITEVGILNYFNRIFHCLI</sequence>
<reference evidence="1 2" key="2">
    <citation type="submission" date="2018-10" db="EMBL/GenBank/DDBJ databases">
        <authorList>
            <consortium name="Pathogen Informatics"/>
        </authorList>
    </citation>
    <scope>NUCLEOTIDE SEQUENCE [LARGE SCALE GENOMIC DNA]</scope>
</reference>
<dbReference type="EMBL" id="UXUI01007754">
    <property type="protein sequence ID" value="VDD89312.1"/>
    <property type="molecule type" value="Genomic_DNA"/>
</dbReference>
<reference evidence="3" key="1">
    <citation type="submission" date="2017-02" db="UniProtKB">
        <authorList>
            <consortium name="WormBaseParasite"/>
        </authorList>
    </citation>
    <scope>IDENTIFICATION</scope>
</reference>
<organism evidence="3">
    <name type="scientific">Enterobius vermicularis</name>
    <name type="common">Human pinworm</name>
    <dbReference type="NCBI Taxonomy" id="51028"/>
    <lineage>
        <taxon>Eukaryota</taxon>
        <taxon>Metazoa</taxon>
        <taxon>Ecdysozoa</taxon>
        <taxon>Nematoda</taxon>
        <taxon>Chromadorea</taxon>
        <taxon>Rhabditida</taxon>
        <taxon>Spirurina</taxon>
        <taxon>Oxyuridomorpha</taxon>
        <taxon>Oxyuroidea</taxon>
        <taxon>Oxyuridae</taxon>
        <taxon>Enterobius</taxon>
    </lineage>
</organism>
<dbReference type="Proteomes" id="UP000274131">
    <property type="component" value="Unassembled WGS sequence"/>
</dbReference>
<evidence type="ECO:0000313" key="2">
    <source>
        <dbReference type="Proteomes" id="UP000274131"/>
    </source>
</evidence>
<name>A0A0N4V2V6_ENTVE</name>
<dbReference type="WBParaSite" id="EVEC_0000435501-mRNA-1">
    <property type="protein sequence ID" value="EVEC_0000435501-mRNA-1"/>
    <property type="gene ID" value="EVEC_0000435501"/>
</dbReference>